<comment type="caution">
    <text evidence="1">The sequence shown here is derived from an EMBL/GenBank/DDBJ whole genome shotgun (WGS) entry which is preliminary data.</text>
</comment>
<dbReference type="RefSeq" id="WP_153926204.1">
    <property type="nucleotide sequence ID" value="NZ_JACRWE010000003.1"/>
</dbReference>
<gene>
    <name evidence="1" type="ORF">H8923_07810</name>
</gene>
<evidence type="ECO:0008006" key="3">
    <source>
        <dbReference type="Google" id="ProtNLM"/>
    </source>
</evidence>
<reference evidence="1 2" key="1">
    <citation type="submission" date="2020-08" db="EMBL/GenBank/DDBJ databases">
        <authorList>
            <person name="Liu C."/>
            <person name="Sun Q."/>
        </authorList>
    </citation>
    <scope>NUCLEOTIDE SEQUENCE [LARGE SCALE GENOMIC DNA]</scope>
    <source>
        <strain evidence="1 2">NSJ-18</strain>
    </source>
</reference>
<organism evidence="1 2">
    <name type="scientific">Romboutsia faecis</name>
    <dbReference type="NCBI Taxonomy" id="2764597"/>
    <lineage>
        <taxon>Bacteria</taxon>
        <taxon>Bacillati</taxon>
        <taxon>Bacillota</taxon>
        <taxon>Clostridia</taxon>
        <taxon>Peptostreptococcales</taxon>
        <taxon>Peptostreptococcaceae</taxon>
        <taxon>Romboutsia</taxon>
    </lineage>
</organism>
<protein>
    <recommendedName>
        <fullName evidence="3">RelA/SpoT domain-containing protein</fullName>
    </recommendedName>
</protein>
<sequence length="238" mass="28228">MNYIAPNNKYEVFVKNIPIKQKFDKLITKSVNITPRQIQECIEFAKESLEKSDDYMKLVPNDIKDIDTQKKIGMQRIFIEKIAECGVVNFLIHNNIDKSVLSKYKIGIKTAIAKEIHTRLIIDKKEFEDKKNSNDYYIGIHLNLEMEDKKDSVKRHLVKDLYDIEKVQIFGYLDHKFINELKYETIKNKSGKKEFRFFTKKSSDYNSKKSYANLLGTECKWYYLDRLMSIDNLLKKIK</sequence>
<evidence type="ECO:0000313" key="1">
    <source>
        <dbReference type="EMBL" id="MBC5996662.1"/>
    </source>
</evidence>
<accession>A0ABR7JP08</accession>
<dbReference type="EMBL" id="JACRWE010000003">
    <property type="protein sequence ID" value="MBC5996662.1"/>
    <property type="molecule type" value="Genomic_DNA"/>
</dbReference>
<evidence type="ECO:0000313" key="2">
    <source>
        <dbReference type="Proteomes" id="UP000609849"/>
    </source>
</evidence>
<proteinExistence type="predicted"/>
<dbReference type="Proteomes" id="UP000609849">
    <property type="component" value="Unassembled WGS sequence"/>
</dbReference>
<name>A0ABR7JP08_9FIRM</name>
<keyword evidence="2" id="KW-1185">Reference proteome</keyword>